<dbReference type="EMBL" id="MTSD02000001">
    <property type="protein sequence ID" value="OOV88812.1"/>
    <property type="molecule type" value="Genomic_DNA"/>
</dbReference>
<reference evidence="1" key="1">
    <citation type="submission" date="2017-02" db="EMBL/GenBank/DDBJ databases">
        <title>Draft Genome Sequence of the Salt Water Bacterium Oceanospirillum linum ATCC 11336.</title>
        <authorList>
            <person name="Trachtenberg A.M."/>
            <person name="Carney J.G."/>
            <person name="Linnane J.D."/>
            <person name="Rheaume B.A."/>
            <person name="Pitts N.L."/>
            <person name="Mykles D.L."/>
            <person name="Maclea K.S."/>
        </authorList>
    </citation>
    <scope>NUCLEOTIDE SEQUENCE [LARGE SCALE GENOMIC DNA]</scope>
    <source>
        <strain evidence="1">ATCC 11336</strain>
    </source>
</reference>
<evidence type="ECO:0000313" key="1">
    <source>
        <dbReference type="EMBL" id="OOV88812.1"/>
    </source>
</evidence>
<gene>
    <name evidence="1" type="ORF">BTA35_0204895</name>
</gene>
<sequence>MFFTTLPDIRAICSILTLSLLTLMPYTQAEAAPIRFLVGYPTEASAPYYLDSGSEIPANNPGYSVEIMQEVGKRIKEVSFKLVRCEFSQCLEQIKTGKLDGLFNTPYREHWLFTGKYPFTKAKVDLRQKLYGEEYALYRVKDDRKITTDGDRIYGLKNRGISVKNHSSVIPLLEENNYPVQSYATTTEALQALLRREVPASVLVVSHVEALARMHPELSDLISRAEYSLHEEDYYLMISRQFYAKKPWLAEKIWVEQTKVQQELGEKLANKYIR</sequence>
<protein>
    <submittedName>
        <fullName evidence="1">Uncharacterized protein</fullName>
    </submittedName>
</protein>
<dbReference type="RefSeq" id="WP_077243265.1">
    <property type="nucleotide sequence ID" value="NZ_FXTS01000004.1"/>
</dbReference>
<name>A0A1T1HG78_OCELI</name>
<comment type="caution">
    <text evidence="1">The sequence shown here is derived from an EMBL/GenBank/DDBJ whole genome shotgun (WGS) entry which is preliminary data.</text>
</comment>
<accession>A0A1T1HG78</accession>
<dbReference type="SUPFAM" id="SSF53850">
    <property type="entry name" value="Periplasmic binding protein-like II"/>
    <property type="match status" value="1"/>
</dbReference>
<keyword evidence="2" id="KW-1185">Reference proteome</keyword>
<dbReference type="STRING" id="966.BTA35_0204895"/>
<dbReference type="AlphaFoldDB" id="A0A1T1HG78"/>
<dbReference type="Proteomes" id="UP000190064">
    <property type="component" value="Unassembled WGS sequence"/>
</dbReference>
<dbReference type="Gene3D" id="3.40.190.10">
    <property type="entry name" value="Periplasmic binding protein-like II"/>
    <property type="match status" value="2"/>
</dbReference>
<evidence type="ECO:0000313" key="2">
    <source>
        <dbReference type="Proteomes" id="UP000190064"/>
    </source>
</evidence>
<proteinExistence type="predicted"/>
<organism evidence="1 2">
    <name type="scientific">Oceanospirillum linum</name>
    <dbReference type="NCBI Taxonomy" id="966"/>
    <lineage>
        <taxon>Bacteria</taxon>
        <taxon>Pseudomonadati</taxon>
        <taxon>Pseudomonadota</taxon>
        <taxon>Gammaproteobacteria</taxon>
        <taxon>Oceanospirillales</taxon>
        <taxon>Oceanospirillaceae</taxon>
        <taxon>Oceanospirillum</taxon>
    </lineage>
</organism>